<comment type="caution">
    <text evidence="3">The sequence shown here is derived from an EMBL/GenBank/DDBJ whole genome shotgun (WGS) entry which is preliminary data.</text>
</comment>
<name>A0ABQ7UZ74_SOLTU</name>
<sequence>MDDAPSISTRRIYDYEDIEWAENRSKKFHDLLIMAKAKVGKLKTDGPSSSKAQVQKNLQKRGRKFAPAVSRPSLPKSLKYVIKQIPTHSLKFGPTYNIDFIKDLNMYMGVEGIELFKNSIFGPYLDIHTCNYQGQISKCLLLLELEQDNRNELHIRHANGNILHFTIKEFAIITGLKCTGNPDDFKYPNSTKSRLVQRYFPDLVKYNSVSKGRFVQRFLQGSWDNSQDAFQMGILYFINTFILSQLSDASIHVNDFLMVEDGRYQHFPWGQRAFFRLMNSWRQERTKVKQMYRLGGMPYALNVWVYECASVINDETAVKEGDYIPRIRNWRVVGVKPKFEMFMSSIFTENACTNIQPTPEELAVLDLPDNMSVSHSEHSTSTDKPTQAILEDVPGFEDFFSKSPDQILRRTTCVSSASSTPPPKRRKKVDLAKQKSSAMEQPEQSPVIQKESFSIPESSGNVPDLHGPSLDPKEKKNITDIEEVKQYLKDYVDKKFEDLEVLIKNNHTDLMKAVRKLKQKKISAKSISITEKELIQEANVNQPQTTDQFVEQPRSPIDMEFANNDLVDNADVEAEEQTHVHQHDVREVPIDGGQPRPVVGTTDRMWVRG</sequence>
<dbReference type="PANTHER" id="PTHR48302">
    <property type="entry name" value="ULP1 PROTEASE FAMILY, C-TERMINAL CATALYTIC DOMAIN CONTAINING PROTEIN"/>
    <property type="match status" value="1"/>
</dbReference>
<gene>
    <name evidence="3" type="ORF">KY290_020630</name>
</gene>
<organism evidence="3 4">
    <name type="scientific">Solanum tuberosum</name>
    <name type="common">Potato</name>
    <dbReference type="NCBI Taxonomy" id="4113"/>
    <lineage>
        <taxon>Eukaryota</taxon>
        <taxon>Viridiplantae</taxon>
        <taxon>Streptophyta</taxon>
        <taxon>Embryophyta</taxon>
        <taxon>Tracheophyta</taxon>
        <taxon>Spermatophyta</taxon>
        <taxon>Magnoliopsida</taxon>
        <taxon>eudicotyledons</taxon>
        <taxon>Gunneridae</taxon>
        <taxon>Pentapetalae</taxon>
        <taxon>asterids</taxon>
        <taxon>lamiids</taxon>
        <taxon>Solanales</taxon>
        <taxon>Solanaceae</taxon>
        <taxon>Solanoideae</taxon>
        <taxon>Solaneae</taxon>
        <taxon>Solanum</taxon>
    </lineage>
</organism>
<protein>
    <recommendedName>
        <fullName evidence="2">DUF1985 domain-containing protein</fullName>
    </recommendedName>
</protein>
<feature type="compositionally biased region" description="Polar residues" evidence="1">
    <location>
        <begin position="434"/>
        <end position="461"/>
    </location>
</feature>
<evidence type="ECO:0000313" key="3">
    <source>
        <dbReference type="EMBL" id="KAH0757137.1"/>
    </source>
</evidence>
<dbReference type="EMBL" id="JAIVGD010000015">
    <property type="protein sequence ID" value="KAH0757137.1"/>
    <property type="molecule type" value="Genomic_DNA"/>
</dbReference>
<keyword evidence="4" id="KW-1185">Reference proteome</keyword>
<evidence type="ECO:0000313" key="4">
    <source>
        <dbReference type="Proteomes" id="UP000826656"/>
    </source>
</evidence>
<dbReference type="PANTHER" id="PTHR48302:SF2">
    <property type="entry name" value="DUF1985 DOMAIN-CONTAINING PROTEIN"/>
    <property type="match status" value="1"/>
</dbReference>
<evidence type="ECO:0000256" key="1">
    <source>
        <dbReference type="SAM" id="MobiDB-lite"/>
    </source>
</evidence>
<dbReference type="Pfam" id="PF09331">
    <property type="entry name" value="DUF1985"/>
    <property type="match status" value="1"/>
</dbReference>
<dbReference type="Proteomes" id="UP000826656">
    <property type="component" value="Unassembled WGS sequence"/>
</dbReference>
<feature type="domain" description="DUF1985" evidence="2">
    <location>
        <begin position="142"/>
        <end position="279"/>
    </location>
</feature>
<dbReference type="InterPro" id="IPR015410">
    <property type="entry name" value="DUF1985"/>
</dbReference>
<accession>A0ABQ7UZ74</accession>
<reference evidence="3 4" key="1">
    <citation type="journal article" date="2021" name="bioRxiv">
        <title>Chromosome-scale and haplotype-resolved genome assembly of a tetraploid potato cultivar.</title>
        <authorList>
            <person name="Sun H."/>
            <person name="Jiao W.-B."/>
            <person name="Krause K."/>
            <person name="Campoy J.A."/>
            <person name="Goel M."/>
            <person name="Folz-Donahue K."/>
            <person name="Kukat C."/>
            <person name="Huettel B."/>
            <person name="Schneeberger K."/>
        </authorList>
    </citation>
    <scope>NUCLEOTIDE SEQUENCE [LARGE SCALE GENOMIC DNA]</scope>
    <source>
        <strain evidence="3">SolTubOtavaFocal</strain>
        <tissue evidence="3">Leaves</tissue>
    </source>
</reference>
<proteinExistence type="predicted"/>
<feature type="region of interest" description="Disordered" evidence="1">
    <location>
        <begin position="411"/>
        <end position="474"/>
    </location>
</feature>
<evidence type="ECO:0000259" key="2">
    <source>
        <dbReference type="Pfam" id="PF09331"/>
    </source>
</evidence>